<evidence type="ECO:0000256" key="2">
    <source>
        <dbReference type="ARBA" id="ARBA00005995"/>
    </source>
</evidence>
<organism evidence="5 6">
    <name type="scientific">Methylomonas fluvii</name>
    <dbReference type="NCBI Taxonomy" id="1854564"/>
    <lineage>
        <taxon>Bacteria</taxon>
        <taxon>Pseudomonadati</taxon>
        <taxon>Pseudomonadota</taxon>
        <taxon>Gammaproteobacteria</taxon>
        <taxon>Methylococcales</taxon>
        <taxon>Methylococcaceae</taxon>
        <taxon>Methylomonas</taxon>
    </lineage>
</organism>
<dbReference type="InterPro" id="IPR001613">
    <property type="entry name" value="Flavin_amine_oxidase"/>
</dbReference>
<comment type="similarity">
    <text evidence="2">Belongs to the flavin monoamine oxidase family.</text>
</comment>
<sequence>MENRLAIHKHVETTQMTSLSLKQLNRALYFSVLALSLSLRSATLAAEPLTADVLIVGAGLSGLSAAYHLKKAGKSAVILEMSPRVGGRIRTATYPDGTHAEVGLEEFWENNPAIEIFRDLHVPMETAYSSFSSFYYQGKLYPFTQNTNAEFLASVLDTDELQAYTRWDAKMAELYRQLDLRPLPEAMLALQEISFADWIESTSGLSPKAQELVRIETEPEYATSWRKISALDGIAEWHYFSGDGLAPRHVVGGNQRAVRALANFIGRDRISLNQQVTHITSTDKDVEVLTSDQGSLRQKIFRAKYVITAIPLFRLQDIQFIPPLSAERKQAIQTQSAGAYFTAHVTVDKAASSFWTRDGESILPIMTDSPLGVIYEGGSKSGADALLNLLVSGADAERFNSRMSDPDQIQEALLAAFDKQWPGFRQSVKRMSFYRYHPRAIASWPVGRSRFDSLSESLRKPQGRVYFAGDFTEDSHSNGASLSAIRAVKDILQKPD</sequence>
<evidence type="ECO:0000256" key="1">
    <source>
        <dbReference type="ARBA" id="ARBA00001974"/>
    </source>
</evidence>
<keyword evidence="3" id="KW-0560">Oxidoreductase</keyword>
<comment type="caution">
    <text evidence="5">The sequence shown here is derived from an EMBL/GenBank/DDBJ whole genome shotgun (WGS) entry which is preliminary data.</text>
</comment>
<accession>A0ABR9DEI1</accession>
<evidence type="ECO:0000256" key="3">
    <source>
        <dbReference type="ARBA" id="ARBA00023002"/>
    </source>
</evidence>
<dbReference type="InterPro" id="IPR036188">
    <property type="entry name" value="FAD/NAD-bd_sf"/>
</dbReference>
<keyword evidence="6" id="KW-1185">Reference proteome</keyword>
<protein>
    <submittedName>
        <fullName evidence="5">FAD-dependent oxidoreductase</fullName>
    </submittedName>
</protein>
<dbReference type="Gene3D" id="3.50.50.60">
    <property type="entry name" value="FAD/NAD(P)-binding domain"/>
    <property type="match status" value="1"/>
</dbReference>
<dbReference type="PANTHER" id="PTHR43563">
    <property type="entry name" value="AMINE OXIDASE"/>
    <property type="match status" value="1"/>
</dbReference>
<dbReference type="Proteomes" id="UP000641152">
    <property type="component" value="Unassembled WGS sequence"/>
</dbReference>
<dbReference type="SUPFAM" id="SSF51905">
    <property type="entry name" value="FAD/NAD(P)-binding domain"/>
    <property type="match status" value="1"/>
</dbReference>
<dbReference type="EMBL" id="JACXST010000002">
    <property type="protein sequence ID" value="MBD9361501.1"/>
    <property type="molecule type" value="Genomic_DNA"/>
</dbReference>
<evidence type="ECO:0000259" key="4">
    <source>
        <dbReference type="Pfam" id="PF01593"/>
    </source>
</evidence>
<feature type="domain" description="Amine oxidase" evidence="4">
    <location>
        <begin position="60"/>
        <end position="492"/>
    </location>
</feature>
<evidence type="ECO:0000313" key="6">
    <source>
        <dbReference type="Proteomes" id="UP000641152"/>
    </source>
</evidence>
<evidence type="ECO:0000313" key="5">
    <source>
        <dbReference type="EMBL" id="MBD9361501.1"/>
    </source>
</evidence>
<dbReference type="Pfam" id="PF01593">
    <property type="entry name" value="Amino_oxidase"/>
    <property type="match status" value="1"/>
</dbReference>
<dbReference type="PANTHER" id="PTHR43563:SF1">
    <property type="entry name" value="AMINE OXIDASE [FLAVIN-CONTAINING] B"/>
    <property type="match status" value="1"/>
</dbReference>
<name>A0ABR9DEI1_9GAMM</name>
<comment type="cofactor">
    <cofactor evidence="1">
        <name>FAD</name>
        <dbReference type="ChEBI" id="CHEBI:57692"/>
    </cofactor>
</comment>
<reference evidence="5 6" key="1">
    <citation type="submission" date="2020-09" db="EMBL/GenBank/DDBJ databases">
        <title>Methylomonas albis sp. nov. and Methylomonas fluvii sp. nov.: Two cold-adapted methanotrophs from the River Elbe and an amended description of Methylovulum psychrotolerans strain Eb1.</title>
        <authorList>
            <person name="Bussmann I.K."/>
            <person name="Klings K.-W."/>
            <person name="Warnstedt J."/>
            <person name="Hoppert M."/>
            <person name="Saborowski A."/>
            <person name="Horn F."/>
            <person name="Liebner S."/>
        </authorList>
    </citation>
    <scope>NUCLEOTIDE SEQUENCE [LARGE SCALE GENOMIC DNA]</scope>
    <source>
        <strain evidence="5 6">EbB</strain>
    </source>
</reference>
<gene>
    <name evidence="5" type="ORF">EBB_13375</name>
</gene>
<dbReference type="PRINTS" id="PR00757">
    <property type="entry name" value="AMINEOXDASEF"/>
</dbReference>
<proteinExistence type="inferred from homology"/>
<dbReference type="InterPro" id="IPR050703">
    <property type="entry name" value="Flavin_MAO"/>
</dbReference>
<dbReference type="InterPro" id="IPR002937">
    <property type="entry name" value="Amino_oxidase"/>
</dbReference>